<dbReference type="KEGG" id="hhb:Hhub_2285"/>
<dbReference type="AlphaFoldDB" id="A0A0U5H1Q3"/>
<evidence type="ECO:0000313" key="4">
    <source>
        <dbReference type="Proteomes" id="UP000066737"/>
    </source>
</evidence>
<dbReference type="GeneID" id="26658931"/>
<keyword evidence="4" id="KW-1185">Reference proteome</keyword>
<feature type="transmembrane region" description="Helical" evidence="2">
    <location>
        <begin position="30"/>
        <end position="51"/>
    </location>
</feature>
<gene>
    <name evidence="3" type="ORF">HHUB_2285</name>
</gene>
<dbReference type="RefSeq" id="WP_059056693.1">
    <property type="nucleotide sequence ID" value="NZ_CEML01000002.1"/>
</dbReference>
<organism evidence="3 4">
    <name type="scientific">Halobacterium hubeiense</name>
    <dbReference type="NCBI Taxonomy" id="1407499"/>
    <lineage>
        <taxon>Archaea</taxon>
        <taxon>Methanobacteriati</taxon>
        <taxon>Methanobacteriota</taxon>
        <taxon>Stenosarchaea group</taxon>
        <taxon>Halobacteria</taxon>
        <taxon>Halobacteriales</taxon>
        <taxon>Halobacteriaceae</taxon>
        <taxon>Halobacterium</taxon>
    </lineage>
</organism>
<accession>A0A0U5H1Q3</accession>
<reference evidence="4" key="1">
    <citation type="journal article" date="2016" name="Environ. Microbiol.">
        <title>The complete genome of a viable archaeum isolated from 123-million-year-old rock salt.</title>
        <authorList>
            <person name="Jaakkola S.T."/>
            <person name="Pfeiffer F."/>
            <person name="Ravantti J.J."/>
            <person name="Guo Q."/>
            <person name="Liu Y."/>
            <person name="Chen X."/>
            <person name="Ma H."/>
            <person name="Yang C."/>
            <person name="Oksanen H.M."/>
            <person name="Bamford D.H."/>
        </authorList>
    </citation>
    <scope>NUCLEOTIDE SEQUENCE</scope>
    <source>
        <strain evidence="4">JI20-1</strain>
    </source>
</reference>
<dbReference type="Proteomes" id="UP000066737">
    <property type="component" value="Chromosome I"/>
</dbReference>
<evidence type="ECO:0000313" key="3">
    <source>
        <dbReference type="EMBL" id="CQH55815.1"/>
    </source>
</evidence>
<keyword evidence="2" id="KW-0472">Membrane</keyword>
<sequence length="128" mass="13016">MPSTTTQLAILAALAGVLGLLYVGAIANEIVVGLAVALGFAVVAVLLYAGGTNRETVAAVTMGATVVYGVFTLQFPTAVVAACVVYLTLWVTDEDGPFDASPPSVIPEGVVDDPVESDHPTEPNEAAE</sequence>
<dbReference type="STRING" id="1407499.HHUB_2285"/>
<name>A0A0U5H1Q3_9EURY</name>
<evidence type="ECO:0000256" key="1">
    <source>
        <dbReference type="SAM" id="MobiDB-lite"/>
    </source>
</evidence>
<dbReference type="EMBL" id="LN831302">
    <property type="protein sequence ID" value="CQH55815.1"/>
    <property type="molecule type" value="Genomic_DNA"/>
</dbReference>
<feature type="transmembrane region" description="Helical" evidence="2">
    <location>
        <begin position="71"/>
        <end position="91"/>
    </location>
</feature>
<feature type="region of interest" description="Disordered" evidence="1">
    <location>
        <begin position="97"/>
        <end position="128"/>
    </location>
</feature>
<keyword evidence="2" id="KW-1133">Transmembrane helix</keyword>
<dbReference type="OrthoDB" id="271666at2157"/>
<keyword evidence="2" id="KW-0812">Transmembrane</keyword>
<proteinExistence type="predicted"/>
<protein>
    <submittedName>
        <fullName evidence="3">Uncharacterized protein</fullName>
    </submittedName>
</protein>
<feature type="transmembrane region" description="Helical" evidence="2">
    <location>
        <begin position="6"/>
        <end position="23"/>
    </location>
</feature>
<evidence type="ECO:0000256" key="2">
    <source>
        <dbReference type="SAM" id="Phobius"/>
    </source>
</evidence>